<dbReference type="SUPFAM" id="SSF54373">
    <property type="entry name" value="FAD-linked reductases, C-terminal domain"/>
    <property type="match status" value="1"/>
</dbReference>
<dbReference type="SUPFAM" id="SSF51905">
    <property type="entry name" value="FAD/NAD(P)-binding domain"/>
    <property type="match status" value="1"/>
</dbReference>
<proteinExistence type="inferred from homology"/>
<evidence type="ECO:0000259" key="4">
    <source>
        <dbReference type="Pfam" id="PF01494"/>
    </source>
</evidence>
<organism evidence="6">
    <name type="scientific">Phaeomonas parva</name>
    <dbReference type="NCBI Taxonomy" id="124430"/>
    <lineage>
        <taxon>Eukaryota</taxon>
        <taxon>Sar</taxon>
        <taxon>Stramenopiles</taxon>
        <taxon>Ochrophyta</taxon>
        <taxon>Pinguiophyceae</taxon>
        <taxon>Pinguiochrysidales</taxon>
        <taxon>Pinguiochrysidaceae</taxon>
        <taxon>Phaeomonas</taxon>
    </lineage>
</organism>
<accession>A0A7S1UCU1</accession>
<reference evidence="6" key="1">
    <citation type="submission" date="2021-01" db="EMBL/GenBank/DDBJ databases">
        <authorList>
            <person name="Corre E."/>
            <person name="Pelletier E."/>
            <person name="Niang G."/>
            <person name="Scheremetjew M."/>
            <person name="Finn R."/>
            <person name="Kale V."/>
            <person name="Holt S."/>
            <person name="Cochrane G."/>
            <person name="Meng A."/>
            <person name="Brown T."/>
            <person name="Cohen L."/>
        </authorList>
    </citation>
    <scope>NUCLEOTIDE SEQUENCE</scope>
    <source>
        <strain evidence="6">CCMP2877</strain>
    </source>
</reference>
<dbReference type="PRINTS" id="PR00420">
    <property type="entry name" value="RNGMNOXGNASE"/>
</dbReference>
<comment type="catalytic activity">
    <reaction evidence="3">
        <text>a secondary aliphatic amine + O2 + H2O = a primary amine + an aldehyde + H2O2</text>
        <dbReference type="Rhea" id="RHEA:26414"/>
        <dbReference type="ChEBI" id="CHEBI:15377"/>
        <dbReference type="ChEBI" id="CHEBI:15379"/>
        <dbReference type="ChEBI" id="CHEBI:16240"/>
        <dbReference type="ChEBI" id="CHEBI:17478"/>
        <dbReference type="ChEBI" id="CHEBI:58855"/>
        <dbReference type="ChEBI" id="CHEBI:65296"/>
        <dbReference type="EC" id="1.4.3.4"/>
    </reaction>
</comment>
<evidence type="ECO:0000256" key="2">
    <source>
        <dbReference type="ARBA" id="ARBA00012804"/>
    </source>
</evidence>
<comment type="similarity">
    <text evidence="1">Belongs to the flavin monoamine oxidase family.</text>
</comment>
<evidence type="ECO:0000259" key="5">
    <source>
        <dbReference type="Pfam" id="PF01593"/>
    </source>
</evidence>
<evidence type="ECO:0000313" key="6">
    <source>
        <dbReference type="EMBL" id="CAD9263086.1"/>
    </source>
</evidence>
<dbReference type="InterPro" id="IPR050703">
    <property type="entry name" value="Flavin_MAO"/>
</dbReference>
<feature type="domain" description="Amine oxidase" evidence="5">
    <location>
        <begin position="133"/>
        <end position="383"/>
    </location>
</feature>
<protein>
    <recommendedName>
        <fullName evidence="2">monoamine oxidase</fullName>
        <ecNumber evidence="2">1.4.3.4</ecNumber>
    </recommendedName>
</protein>
<sequence>MGRLGRGALSVASSVSTLSAGWWWPWPEPKPDAAMAGVYDVVIVGGGLCGLMLARLLEQQGGVNYVVLEAHEERFGGRLWNTPEGLDLGAAWLWPQFGQTHAPALSTSLGLELFPQPPGEPKGFAPPEPGRFRVEGGTYGLVERIVAGLPAERVRKGCPVTCVRRDAACPAAAADADKTYVALESSDGGVFHAERVVLAVPPEMLAAKVEFEPALPQARMRAMRNAKTWMAGVTKVVLAYEARFWEDLGLGLGAAGPAFQVYDASSKDDGVVGITFFAFNEEDLDDDEFVGRCLSQLNAYFDLRGDDGLAKRASAFKTAFVQRWSKEPWISADPNPSKIHPHPHPVPALSRPEWDGRLLFAATETDLQDPGLVEGAVGAALRAFKELQG</sequence>
<dbReference type="PANTHER" id="PTHR43563">
    <property type="entry name" value="AMINE OXIDASE"/>
    <property type="match status" value="1"/>
</dbReference>
<evidence type="ECO:0000256" key="1">
    <source>
        <dbReference type="ARBA" id="ARBA00005995"/>
    </source>
</evidence>
<dbReference type="EC" id="1.4.3.4" evidence="2"/>
<dbReference type="Gene3D" id="3.50.50.60">
    <property type="entry name" value="FAD/NAD(P)-binding domain"/>
    <property type="match status" value="2"/>
</dbReference>
<dbReference type="InterPro" id="IPR002938">
    <property type="entry name" value="FAD-bd"/>
</dbReference>
<gene>
    <name evidence="6" type="ORF">PPAR1163_LOCUS21469</name>
</gene>
<evidence type="ECO:0000256" key="3">
    <source>
        <dbReference type="ARBA" id="ARBA00048448"/>
    </source>
</evidence>
<dbReference type="GO" id="GO:0097621">
    <property type="term" value="F:monoamine oxidase activity"/>
    <property type="evidence" value="ECO:0007669"/>
    <property type="project" value="UniProtKB-EC"/>
</dbReference>
<dbReference type="GO" id="GO:0071949">
    <property type="term" value="F:FAD binding"/>
    <property type="evidence" value="ECO:0007669"/>
    <property type="project" value="InterPro"/>
</dbReference>
<dbReference type="Pfam" id="PF01593">
    <property type="entry name" value="Amino_oxidase"/>
    <property type="match status" value="1"/>
</dbReference>
<dbReference type="InterPro" id="IPR002937">
    <property type="entry name" value="Amino_oxidase"/>
</dbReference>
<dbReference type="InterPro" id="IPR036188">
    <property type="entry name" value="FAD/NAD-bd_sf"/>
</dbReference>
<feature type="domain" description="FAD-binding" evidence="4">
    <location>
        <begin position="39"/>
        <end position="74"/>
    </location>
</feature>
<dbReference type="Pfam" id="PF01494">
    <property type="entry name" value="FAD_binding_3"/>
    <property type="match status" value="1"/>
</dbReference>
<name>A0A7S1UCU1_9STRA</name>
<dbReference type="PANTHER" id="PTHR43563:SF1">
    <property type="entry name" value="AMINE OXIDASE [FLAVIN-CONTAINING] B"/>
    <property type="match status" value="1"/>
</dbReference>
<dbReference type="EMBL" id="HBGJ01033898">
    <property type="protein sequence ID" value="CAD9263086.1"/>
    <property type="molecule type" value="Transcribed_RNA"/>
</dbReference>
<dbReference type="AlphaFoldDB" id="A0A7S1UCU1"/>